<comment type="caution">
    <text evidence="1">The sequence shown here is derived from an EMBL/GenBank/DDBJ whole genome shotgun (WGS) entry which is preliminary data.</text>
</comment>
<protein>
    <submittedName>
        <fullName evidence="1">Uncharacterized protein</fullName>
    </submittedName>
</protein>
<sequence>MGFRLPCLPENWMTERKPLHPRSLFRMGFAFKHDRPSANLESFDHPFHPCPARKRTGNTVFGEATCRLISDPFRQKQSFERIITVPGM</sequence>
<evidence type="ECO:0000313" key="2">
    <source>
        <dbReference type="Proteomes" id="UP000886998"/>
    </source>
</evidence>
<proteinExistence type="predicted"/>
<dbReference type="AlphaFoldDB" id="A0A8X6JSJ6"/>
<keyword evidence="2" id="KW-1185">Reference proteome</keyword>
<dbReference type="Proteomes" id="UP000886998">
    <property type="component" value="Unassembled WGS sequence"/>
</dbReference>
<dbReference type="EMBL" id="BMAV01024552">
    <property type="protein sequence ID" value="GFS34028.1"/>
    <property type="molecule type" value="Genomic_DNA"/>
</dbReference>
<name>A0A8X6JSJ6_9ARAC</name>
<accession>A0A8X6JSJ6</accession>
<organism evidence="1 2">
    <name type="scientific">Trichonephila inaurata madagascariensis</name>
    <dbReference type="NCBI Taxonomy" id="2747483"/>
    <lineage>
        <taxon>Eukaryota</taxon>
        <taxon>Metazoa</taxon>
        <taxon>Ecdysozoa</taxon>
        <taxon>Arthropoda</taxon>
        <taxon>Chelicerata</taxon>
        <taxon>Arachnida</taxon>
        <taxon>Araneae</taxon>
        <taxon>Araneomorphae</taxon>
        <taxon>Entelegynae</taxon>
        <taxon>Araneoidea</taxon>
        <taxon>Nephilidae</taxon>
        <taxon>Trichonephila</taxon>
        <taxon>Trichonephila inaurata</taxon>
    </lineage>
</organism>
<reference evidence="1" key="1">
    <citation type="submission" date="2020-08" db="EMBL/GenBank/DDBJ databases">
        <title>Multicomponent nature underlies the extraordinary mechanical properties of spider dragline silk.</title>
        <authorList>
            <person name="Kono N."/>
            <person name="Nakamura H."/>
            <person name="Mori M."/>
            <person name="Yoshida Y."/>
            <person name="Ohtoshi R."/>
            <person name="Malay A.D."/>
            <person name="Moran D.A.P."/>
            <person name="Tomita M."/>
            <person name="Numata K."/>
            <person name="Arakawa K."/>
        </authorList>
    </citation>
    <scope>NUCLEOTIDE SEQUENCE</scope>
</reference>
<evidence type="ECO:0000313" key="1">
    <source>
        <dbReference type="EMBL" id="GFS34028.1"/>
    </source>
</evidence>
<gene>
    <name evidence="1" type="ORF">TNIN_411751</name>
</gene>